<protein>
    <submittedName>
        <fullName evidence="3">CAAX prenyl protease-like protein</fullName>
    </submittedName>
</protein>
<feature type="transmembrane region" description="Helical" evidence="2">
    <location>
        <begin position="494"/>
        <end position="518"/>
    </location>
</feature>
<dbReference type="GO" id="GO:0006508">
    <property type="term" value="P:proteolysis"/>
    <property type="evidence" value="ECO:0007669"/>
    <property type="project" value="UniProtKB-KW"/>
</dbReference>
<dbReference type="OrthoDB" id="2675631at2"/>
<proteinExistence type="predicted"/>
<organism evidence="3 4">
    <name type="scientific">Cohnella phaseoli</name>
    <dbReference type="NCBI Taxonomy" id="456490"/>
    <lineage>
        <taxon>Bacteria</taxon>
        <taxon>Bacillati</taxon>
        <taxon>Bacillota</taxon>
        <taxon>Bacilli</taxon>
        <taxon>Bacillales</taxon>
        <taxon>Paenibacillaceae</taxon>
        <taxon>Cohnella</taxon>
    </lineage>
</organism>
<keyword evidence="2" id="KW-1133">Transmembrane helix</keyword>
<dbReference type="Proteomes" id="UP000256977">
    <property type="component" value="Unassembled WGS sequence"/>
</dbReference>
<feature type="transmembrane region" description="Helical" evidence="2">
    <location>
        <begin position="12"/>
        <end position="30"/>
    </location>
</feature>
<evidence type="ECO:0000256" key="1">
    <source>
        <dbReference type="SAM" id="MobiDB-lite"/>
    </source>
</evidence>
<dbReference type="RefSeq" id="WP_116062224.1">
    <property type="nucleotide sequence ID" value="NZ_QRDZ01000015.1"/>
</dbReference>
<evidence type="ECO:0000313" key="3">
    <source>
        <dbReference type="EMBL" id="RED75495.1"/>
    </source>
</evidence>
<dbReference type="AlphaFoldDB" id="A0A3D9JNE6"/>
<feature type="transmembrane region" description="Helical" evidence="2">
    <location>
        <begin position="246"/>
        <end position="270"/>
    </location>
</feature>
<sequence length="566" mass="61798">MIENRPLPLDKRWVWTAAIGLAFFLLIQVFPISGQLFSMNTSTVLTRAEAEQRAIVWAADKFGVAASDINKTTVTHMTDSRTNGYLSKQALTGEYDKLWAAATPTDVYVVELYVNGTSGSLAVSLHMESGDLVAWRHVEESSGRDGDGPASEEKATADQAANALQYASSFGIRSGDWEWTGVRLASGGFEYASRQDNIGEAKLLLQVDSPSTVGSTSSASWQGGTVAYRVELPKSFIDYMDNQEKWASMLSVFGFILPQVLLFILAIIYTGTHGGHSSYRRGIFLALVFFALYAGLTYNMIPGLRAGTWEAGIRGGDTVSVTVSLVTYAAMALLTYFSAVGGDGLWKSMGRSLWPRWRESGYGEAVLKSMKEGYFLAFILLGAQSVILLLLEKSLGAFASSDATQSMYNMTIPLLLPLMAWCAGISEELQSRLFGIGVFRSWFVGLARKLKGGEPSKRTVVVLTTLAIVPPGLFWALGHVGYAVYPVYTRVIELVLLSFLFGWFMLRFGLMTVIFAHVTLDAILMGMQMMFDGLPGDFAGGVFSLIFPGLVGIVIWRLHGAIRPKT</sequence>
<feature type="transmembrane region" description="Helical" evidence="2">
    <location>
        <begin position="460"/>
        <end position="482"/>
    </location>
</feature>
<dbReference type="GO" id="GO:0008233">
    <property type="term" value="F:peptidase activity"/>
    <property type="evidence" value="ECO:0007669"/>
    <property type="project" value="UniProtKB-KW"/>
</dbReference>
<feature type="transmembrane region" description="Helical" evidence="2">
    <location>
        <begin position="373"/>
        <end position="391"/>
    </location>
</feature>
<keyword evidence="3" id="KW-0645">Protease</keyword>
<feature type="transmembrane region" description="Helical" evidence="2">
    <location>
        <begin position="538"/>
        <end position="558"/>
    </location>
</feature>
<feature type="transmembrane region" description="Helical" evidence="2">
    <location>
        <begin position="282"/>
        <end position="301"/>
    </location>
</feature>
<keyword evidence="2" id="KW-0812">Transmembrane</keyword>
<accession>A0A3D9JNE6</accession>
<comment type="caution">
    <text evidence="3">The sequence shown here is derived from an EMBL/GenBank/DDBJ whole genome shotgun (WGS) entry which is preliminary data.</text>
</comment>
<dbReference type="EMBL" id="QRDZ01000015">
    <property type="protein sequence ID" value="RED75495.1"/>
    <property type="molecule type" value="Genomic_DNA"/>
</dbReference>
<feature type="region of interest" description="Disordered" evidence="1">
    <location>
        <begin position="139"/>
        <end position="158"/>
    </location>
</feature>
<keyword evidence="3" id="KW-0378">Hydrolase</keyword>
<reference evidence="3 4" key="1">
    <citation type="submission" date="2018-07" db="EMBL/GenBank/DDBJ databases">
        <title>Genomic Encyclopedia of Type Strains, Phase III (KMG-III): the genomes of soil and plant-associated and newly described type strains.</title>
        <authorList>
            <person name="Whitman W."/>
        </authorList>
    </citation>
    <scope>NUCLEOTIDE SEQUENCE [LARGE SCALE GENOMIC DNA]</scope>
    <source>
        <strain evidence="3 4">CECT 7287</strain>
    </source>
</reference>
<gene>
    <name evidence="3" type="ORF">DFP98_115110</name>
</gene>
<keyword evidence="2" id="KW-0472">Membrane</keyword>
<evidence type="ECO:0000313" key="4">
    <source>
        <dbReference type="Proteomes" id="UP000256977"/>
    </source>
</evidence>
<keyword evidence="4" id="KW-1185">Reference proteome</keyword>
<evidence type="ECO:0000256" key="2">
    <source>
        <dbReference type="SAM" id="Phobius"/>
    </source>
</evidence>
<feature type="compositionally biased region" description="Basic and acidic residues" evidence="1">
    <location>
        <begin position="139"/>
        <end position="156"/>
    </location>
</feature>
<name>A0A3D9JNE6_9BACL</name>
<feature type="transmembrane region" description="Helical" evidence="2">
    <location>
        <begin position="321"/>
        <end position="346"/>
    </location>
</feature>